<protein>
    <submittedName>
        <fullName evidence="2">Uncharacterized protein</fullName>
    </submittedName>
</protein>
<evidence type="ECO:0000313" key="3">
    <source>
        <dbReference type="Proteomes" id="UP001497516"/>
    </source>
</evidence>
<dbReference type="EMBL" id="OZ034822">
    <property type="protein sequence ID" value="CAL1415099.1"/>
    <property type="molecule type" value="Genomic_DNA"/>
</dbReference>
<sequence length="265" mass="29326">MAMELINNKSRREKRTIISLYQLNPSFYNKIVSRNSSASSSDQISRGGVPFIWEIQPGTPRIQPKSLLPPPPGWRFSSRKYPTTAPRLSSASSHSLRNLPGVSGRKRSFLAKRIKKFASGISDLVAGKLRKIPGRVPTRMTAGQKEMVRAFFWRNVNRAHRKLRIAGRKFRQVKARVSPGSPRDGGSGRGGRGFREYFSRNAKFRPEISPSFSDFSGSGSGGSSSSSSSVKSPPSSRFALRSSPSLGRKLSTKWTKSLKLLRRGG</sequence>
<name>A0AAV2GWL6_9ROSI</name>
<gene>
    <name evidence="2" type="ORF">LTRI10_LOCUS54221</name>
</gene>
<keyword evidence="3" id="KW-1185">Reference proteome</keyword>
<dbReference type="AlphaFoldDB" id="A0AAV2GWL6"/>
<feature type="region of interest" description="Disordered" evidence="1">
    <location>
        <begin position="207"/>
        <end position="244"/>
    </location>
</feature>
<evidence type="ECO:0000256" key="1">
    <source>
        <dbReference type="SAM" id="MobiDB-lite"/>
    </source>
</evidence>
<dbReference type="Proteomes" id="UP001497516">
    <property type="component" value="Chromosome 9"/>
</dbReference>
<evidence type="ECO:0000313" key="2">
    <source>
        <dbReference type="EMBL" id="CAL1415099.1"/>
    </source>
</evidence>
<feature type="compositionally biased region" description="Low complexity" evidence="1">
    <location>
        <begin position="209"/>
        <end position="236"/>
    </location>
</feature>
<organism evidence="2 3">
    <name type="scientific">Linum trigynum</name>
    <dbReference type="NCBI Taxonomy" id="586398"/>
    <lineage>
        <taxon>Eukaryota</taxon>
        <taxon>Viridiplantae</taxon>
        <taxon>Streptophyta</taxon>
        <taxon>Embryophyta</taxon>
        <taxon>Tracheophyta</taxon>
        <taxon>Spermatophyta</taxon>
        <taxon>Magnoliopsida</taxon>
        <taxon>eudicotyledons</taxon>
        <taxon>Gunneridae</taxon>
        <taxon>Pentapetalae</taxon>
        <taxon>rosids</taxon>
        <taxon>fabids</taxon>
        <taxon>Malpighiales</taxon>
        <taxon>Linaceae</taxon>
        <taxon>Linum</taxon>
    </lineage>
</organism>
<reference evidence="2 3" key="1">
    <citation type="submission" date="2024-04" db="EMBL/GenBank/DDBJ databases">
        <authorList>
            <person name="Fracassetti M."/>
        </authorList>
    </citation>
    <scope>NUCLEOTIDE SEQUENCE [LARGE SCALE GENOMIC DNA]</scope>
</reference>
<accession>A0AAV2GWL6</accession>
<proteinExistence type="predicted"/>
<feature type="region of interest" description="Disordered" evidence="1">
    <location>
        <begin position="170"/>
        <end position="193"/>
    </location>
</feature>